<sequence length="171" mass="18159">MVGQVKPTKVLTLLGWVIPAATAGYLFAKFVVASGGQVPVAPLNLILTFLAIAVILAVFAAPMFRYRRELAAQRKTASAPRPKRLNPFYAVRLVVLAKATAIAGALFAGWQLGVIWLQISSPVTPGSVWQNVAALISSIVMVVLALVIERICRIPEDAGDSEAPNQEGVVA</sequence>
<dbReference type="EMBL" id="CAEZVN010000054">
    <property type="protein sequence ID" value="CAB4633355.1"/>
    <property type="molecule type" value="Genomic_DNA"/>
</dbReference>
<dbReference type="InterPro" id="IPR021517">
    <property type="entry name" value="DUF3180"/>
</dbReference>
<dbReference type="AlphaFoldDB" id="A0A6J6J9S8"/>
<feature type="transmembrane region" description="Helical" evidence="1">
    <location>
        <begin position="87"/>
        <end position="108"/>
    </location>
</feature>
<keyword evidence="1" id="KW-1133">Transmembrane helix</keyword>
<evidence type="ECO:0000313" key="2">
    <source>
        <dbReference type="EMBL" id="CAB4633355.1"/>
    </source>
</evidence>
<dbReference type="Pfam" id="PF11377">
    <property type="entry name" value="DUF3180"/>
    <property type="match status" value="1"/>
</dbReference>
<evidence type="ECO:0000256" key="1">
    <source>
        <dbReference type="SAM" id="Phobius"/>
    </source>
</evidence>
<keyword evidence="1" id="KW-0812">Transmembrane</keyword>
<protein>
    <submittedName>
        <fullName evidence="2">Unannotated protein</fullName>
    </submittedName>
</protein>
<keyword evidence="1" id="KW-0472">Membrane</keyword>
<reference evidence="2" key="1">
    <citation type="submission" date="2020-05" db="EMBL/GenBank/DDBJ databases">
        <authorList>
            <person name="Chiriac C."/>
            <person name="Salcher M."/>
            <person name="Ghai R."/>
            <person name="Kavagutti S V."/>
        </authorList>
    </citation>
    <scope>NUCLEOTIDE SEQUENCE</scope>
</reference>
<proteinExistence type="predicted"/>
<feature type="transmembrane region" description="Helical" evidence="1">
    <location>
        <begin position="128"/>
        <end position="148"/>
    </location>
</feature>
<gene>
    <name evidence="2" type="ORF">UFOPK2001_00675</name>
</gene>
<organism evidence="2">
    <name type="scientific">freshwater metagenome</name>
    <dbReference type="NCBI Taxonomy" id="449393"/>
    <lineage>
        <taxon>unclassified sequences</taxon>
        <taxon>metagenomes</taxon>
        <taxon>ecological metagenomes</taxon>
    </lineage>
</organism>
<accession>A0A6J6J9S8</accession>
<feature type="transmembrane region" description="Helical" evidence="1">
    <location>
        <begin position="45"/>
        <end position="66"/>
    </location>
</feature>
<feature type="transmembrane region" description="Helical" evidence="1">
    <location>
        <begin position="12"/>
        <end position="33"/>
    </location>
</feature>
<name>A0A6J6J9S8_9ZZZZ</name>